<dbReference type="SUPFAM" id="SSF50129">
    <property type="entry name" value="GroES-like"/>
    <property type="match status" value="1"/>
</dbReference>
<dbReference type="SUPFAM" id="SSF51735">
    <property type="entry name" value="NAD(P)-binding Rossmann-fold domains"/>
    <property type="match status" value="1"/>
</dbReference>
<dbReference type="InterPro" id="IPR013154">
    <property type="entry name" value="ADH-like_N"/>
</dbReference>
<accession>A0ABP8UJL6</accession>
<feature type="domain" description="Enoyl reductase (ER)" evidence="3">
    <location>
        <begin position="8"/>
        <end position="307"/>
    </location>
</feature>
<dbReference type="InterPro" id="IPR036291">
    <property type="entry name" value="NAD(P)-bd_dom_sf"/>
</dbReference>
<sequence length="310" mass="32002">MKAMLPGSAADKPVILGEATEPEPAADELVVAVEAYSVNRGETFQLDGALDRRWPGWRPGKDVAGTVVRAAADGTGPAAGTRVVAHPPAYGWAERVAVPTSSVAELPDSVDAVTAAALPLAGITALRLLRAAGPLAGRRVLLTGASGGVGHYVTELAAASGAEVTVVSATRERGARLLELGATDLLTSVNEATGPYDVVLESVGGDSLPAALARLAPGGLLVWFGQASRTPVTLDFFDFFKGPGQGAIRHFDYTVSDATYGRDLAALVRLVAGGRLHPEIGTVLDWSRTADVITDLRARRIRGNAVLTVG</sequence>
<evidence type="ECO:0000256" key="2">
    <source>
        <dbReference type="ARBA" id="ARBA00023002"/>
    </source>
</evidence>
<evidence type="ECO:0000313" key="5">
    <source>
        <dbReference type="Proteomes" id="UP001501442"/>
    </source>
</evidence>
<name>A0ABP8UJL6_9ACTN</name>
<dbReference type="InterPro" id="IPR013149">
    <property type="entry name" value="ADH-like_C"/>
</dbReference>
<keyword evidence="5" id="KW-1185">Reference proteome</keyword>
<proteinExistence type="predicted"/>
<dbReference type="InterPro" id="IPR020843">
    <property type="entry name" value="ER"/>
</dbReference>
<dbReference type="Gene3D" id="3.90.180.10">
    <property type="entry name" value="Medium-chain alcohol dehydrogenases, catalytic domain"/>
    <property type="match status" value="1"/>
</dbReference>
<keyword evidence="1" id="KW-0521">NADP</keyword>
<evidence type="ECO:0000313" key="4">
    <source>
        <dbReference type="EMBL" id="GAA4631470.1"/>
    </source>
</evidence>
<evidence type="ECO:0000256" key="1">
    <source>
        <dbReference type="ARBA" id="ARBA00022857"/>
    </source>
</evidence>
<protein>
    <submittedName>
        <fullName evidence="4">Zinc-binding dehydrogenase</fullName>
    </submittedName>
</protein>
<dbReference type="Pfam" id="PF00107">
    <property type="entry name" value="ADH_zinc_N"/>
    <property type="match status" value="1"/>
</dbReference>
<gene>
    <name evidence="4" type="ORF">GCM10023196_061010</name>
</gene>
<dbReference type="SMART" id="SM00829">
    <property type="entry name" value="PKS_ER"/>
    <property type="match status" value="1"/>
</dbReference>
<keyword evidence="2" id="KW-0560">Oxidoreductase</keyword>
<dbReference type="RefSeq" id="WP_345434545.1">
    <property type="nucleotide sequence ID" value="NZ_BAABHK010000009.1"/>
</dbReference>
<dbReference type="Proteomes" id="UP001501442">
    <property type="component" value="Unassembled WGS sequence"/>
</dbReference>
<reference evidence="5" key="1">
    <citation type="journal article" date="2019" name="Int. J. Syst. Evol. Microbiol.">
        <title>The Global Catalogue of Microorganisms (GCM) 10K type strain sequencing project: providing services to taxonomists for standard genome sequencing and annotation.</title>
        <authorList>
            <consortium name="The Broad Institute Genomics Platform"/>
            <consortium name="The Broad Institute Genome Sequencing Center for Infectious Disease"/>
            <person name="Wu L."/>
            <person name="Ma J."/>
        </authorList>
    </citation>
    <scope>NUCLEOTIDE SEQUENCE [LARGE SCALE GENOMIC DNA]</scope>
    <source>
        <strain evidence="5">JCM 17939</strain>
    </source>
</reference>
<dbReference type="Pfam" id="PF08240">
    <property type="entry name" value="ADH_N"/>
    <property type="match status" value="1"/>
</dbReference>
<evidence type="ECO:0000259" key="3">
    <source>
        <dbReference type="SMART" id="SM00829"/>
    </source>
</evidence>
<dbReference type="InterPro" id="IPR011032">
    <property type="entry name" value="GroES-like_sf"/>
</dbReference>
<comment type="caution">
    <text evidence="4">The sequence shown here is derived from an EMBL/GenBank/DDBJ whole genome shotgun (WGS) entry which is preliminary data.</text>
</comment>
<dbReference type="PANTHER" id="PTHR48106">
    <property type="entry name" value="QUINONE OXIDOREDUCTASE PIG3-RELATED"/>
    <property type="match status" value="1"/>
</dbReference>
<dbReference type="Gene3D" id="3.40.50.720">
    <property type="entry name" value="NAD(P)-binding Rossmann-like Domain"/>
    <property type="match status" value="1"/>
</dbReference>
<organism evidence="4 5">
    <name type="scientific">Actinoallomurus vinaceus</name>
    <dbReference type="NCBI Taxonomy" id="1080074"/>
    <lineage>
        <taxon>Bacteria</taxon>
        <taxon>Bacillati</taxon>
        <taxon>Actinomycetota</taxon>
        <taxon>Actinomycetes</taxon>
        <taxon>Streptosporangiales</taxon>
        <taxon>Thermomonosporaceae</taxon>
        <taxon>Actinoallomurus</taxon>
    </lineage>
</organism>
<dbReference type="EMBL" id="BAABHK010000009">
    <property type="protein sequence ID" value="GAA4631470.1"/>
    <property type="molecule type" value="Genomic_DNA"/>
</dbReference>